<comment type="caution">
    <text evidence="3">The sequence shown here is derived from an EMBL/GenBank/DDBJ whole genome shotgun (WGS) entry which is preliminary data.</text>
</comment>
<dbReference type="EMBL" id="JAUSUG010000002">
    <property type="protein sequence ID" value="MDQ0253359.1"/>
    <property type="molecule type" value="Genomic_DNA"/>
</dbReference>
<feature type="domain" description="Abortive phage infection protein C-terminal" evidence="1">
    <location>
        <begin position="236"/>
        <end position="552"/>
    </location>
</feature>
<protein>
    <recommendedName>
        <fullName evidence="5">AIPR protein</fullName>
    </recommendedName>
</protein>
<proteinExistence type="predicted"/>
<evidence type="ECO:0000313" key="4">
    <source>
        <dbReference type="Proteomes" id="UP001230005"/>
    </source>
</evidence>
<dbReference type="RefSeq" id="WP_307321891.1">
    <property type="nucleotide sequence ID" value="NZ_JAUSUG010000002.1"/>
</dbReference>
<evidence type="ECO:0000259" key="2">
    <source>
        <dbReference type="Pfam" id="PF22879"/>
    </source>
</evidence>
<reference evidence="3 4" key="1">
    <citation type="submission" date="2023-07" db="EMBL/GenBank/DDBJ databases">
        <title>Genomic Encyclopedia of Type Strains, Phase IV (KMG-IV): sequencing the most valuable type-strain genomes for metagenomic binning, comparative biology and taxonomic classification.</title>
        <authorList>
            <person name="Goeker M."/>
        </authorList>
    </citation>
    <scope>NUCLEOTIDE SEQUENCE [LARGE SCALE GENOMIC DNA]</scope>
    <source>
        <strain evidence="3 4">DSM 9768</strain>
    </source>
</reference>
<sequence length="591" mass="68520">MKLEEFINSFKEEIENDVENSLENREQIFTEKMYEYLSDNGITENVEKTFGKKHAIGIKVNAYSLNEEKEKLTLFVSEYDSVRYGKSISQKNVEKAIRRVVRYFNTAVKGMVSSLEETAPDYSLAQLIYEEYGKTFKHVEYFLLTNSLYKANETINPIKGAPINYQIWDIERLYQLINETQGLETIEIDFEKNFNNKLQLMKVPSTNNSLFDCYIGYIPAKLLADVYSKWGQRLIERNVRSFLQARGKVNKGIRNTLKDQSEMFVAYNNGISTIAESADINPLFEEGNLYEIISLKGWQIVNGGQTTASIYNALKEKIDLKDVYIQIKLTVINSEKSLDGITSRISEYANTQNRISMSDLKANHPSLVQLENISRTTWVPSLDKGKKSEEKWFFERARGQYLVEVNRQSSPAQKRAFQKQNPKSKVLTKTQTAKYYMSWEQVPHVVSKGSEANFEKFIEYIDTEKIDIDSNLFKGVVSKGILFNECDKIVKELDYPGYKANVVSYTVAMLSYIYEKKFDFDKVWKLQNVDNDIREKLKIIAQHTWKHITSPPVAGTNITQWCKKGECWETYKEKSIDIRKQIVKEKYTSSP</sequence>
<dbReference type="Pfam" id="PF10592">
    <property type="entry name" value="AIPR"/>
    <property type="match status" value="1"/>
</dbReference>
<accession>A0ABT9ZR65</accession>
<organism evidence="3 4">
    <name type="scientific">Evansella vedderi</name>
    <dbReference type="NCBI Taxonomy" id="38282"/>
    <lineage>
        <taxon>Bacteria</taxon>
        <taxon>Bacillati</taxon>
        <taxon>Bacillota</taxon>
        <taxon>Bacilli</taxon>
        <taxon>Bacillales</taxon>
        <taxon>Bacillaceae</taxon>
        <taxon>Evansella</taxon>
    </lineage>
</organism>
<name>A0ABT9ZR65_9BACI</name>
<gene>
    <name evidence="3" type="ORF">J2S74_000731</name>
</gene>
<evidence type="ECO:0000259" key="1">
    <source>
        <dbReference type="Pfam" id="PF10592"/>
    </source>
</evidence>
<dbReference type="InterPro" id="IPR018891">
    <property type="entry name" value="AIPR_C"/>
</dbReference>
<keyword evidence="4" id="KW-1185">Reference proteome</keyword>
<feature type="domain" description="Abortive infection phage resistance protein N-terminal" evidence="2">
    <location>
        <begin position="29"/>
        <end position="175"/>
    </location>
</feature>
<dbReference type="Pfam" id="PF22879">
    <property type="entry name" value="AIPR_N"/>
    <property type="match status" value="1"/>
</dbReference>
<dbReference type="InterPro" id="IPR055101">
    <property type="entry name" value="AIPR_N"/>
</dbReference>
<evidence type="ECO:0000313" key="3">
    <source>
        <dbReference type="EMBL" id="MDQ0253359.1"/>
    </source>
</evidence>
<dbReference type="Proteomes" id="UP001230005">
    <property type="component" value="Unassembled WGS sequence"/>
</dbReference>
<evidence type="ECO:0008006" key="5">
    <source>
        <dbReference type="Google" id="ProtNLM"/>
    </source>
</evidence>